<dbReference type="GO" id="GO:0070842">
    <property type="term" value="P:aggresome assembly"/>
    <property type="evidence" value="ECO:0007669"/>
    <property type="project" value="TreeGrafter"/>
</dbReference>
<evidence type="ECO:0000256" key="2">
    <source>
        <dbReference type="PROSITE-ProRule" id="PRU00024"/>
    </source>
</evidence>
<reference evidence="6 7" key="1">
    <citation type="submission" date="2022-07" db="EMBL/GenBank/DDBJ databases">
        <title>Genome-wide signatures of adaptation to extreme environments.</title>
        <authorList>
            <person name="Cho C.H."/>
            <person name="Yoon H.S."/>
        </authorList>
    </citation>
    <scope>NUCLEOTIDE SEQUENCE [LARGE SCALE GENOMIC DNA]</scope>
    <source>
        <strain evidence="6 7">DBV 063 E5</strain>
    </source>
</reference>
<evidence type="ECO:0000259" key="4">
    <source>
        <dbReference type="PROSITE" id="PS50089"/>
    </source>
</evidence>
<feature type="compositionally biased region" description="Low complexity" evidence="3">
    <location>
        <begin position="490"/>
        <end position="502"/>
    </location>
</feature>
<dbReference type="Pfam" id="PF00643">
    <property type="entry name" value="zf-B_box"/>
    <property type="match status" value="1"/>
</dbReference>
<dbReference type="GO" id="GO:0005778">
    <property type="term" value="C:peroxisomal membrane"/>
    <property type="evidence" value="ECO:0007669"/>
    <property type="project" value="TreeGrafter"/>
</dbReference>
<keyword evidence="1" id="KW-0479">Metal-binding</keyword>
<dbReference type="GO" id="GO:0008270">
    <property type="term" value="F:zinc ion binding"/>
    <property type="evidence" value="ECO:0007669"/>
    <property type="project" value="UniProtKB-KW"/>
</dbReference>
<dbReference type="EMBL" id="JANCYW010000002">
    <property type="protein sequence ID" value="KAK4534572.1"/>
    <property type="molecule type" value="Genomic_DNA"/>
</dbReference>
<dbReference type="GO" id="GO:0051865">
    <property type="term" value="P:protein autoubiquitination"/>
    <property type="evidence" value="ECO:0007669"/>
    <property type="project" value="TreeGrafter"/>
</dbReference>
<dbReference type="SUPFAM" id="SSF57845">
    <property type="entry name" value="B-box zinc-binding domain"/>
    <property type="match status" value="1"/>
</dbReference>
<feature type="domain" description="RING-type" evidence="4">
    <location>
        <begin position="121"/>
        <end position="173"/>
    </location>
</feature>
<dbReference type="PROSITE" id="PS50089">
    <property type="entry name" value="ZF_RING_2"/>
    <property type="match status" value="1"/>
</dbReference>
<keyword evidence="7" id="KW-1185">Reference proteome</keyword>
<name>A0AAV9IQK7_CYACA</name>
<dbReference type="Proteomes" id="UP001301350">
    <property type="component" value="Unassembled WGS sequence"/>
</dbReference>
<dbReference type="GO" id="GO:0016235">
    <property type="term" value="C:aggresome"/>
    <property type="evidence" value="ECO:0007669"/>
    <property type="project" value="TreeGrafter"/>
</dbReference>
<evidence type="ECO:0000313" key="7">
    <source>
        <dbReference type="Proteomes" id="UP001301350"/>
    </source>
</evidence>
<dbReference type="GO" id="GO:0005164">
    <property type="term" value="F:tumor necrosis factor receptor binding"/>
    <property type="evidence" value="ECO:0007669"/>
    <property type="project" value="TreeGrafter"/>
</dbReference>
<dbReference type="Gene3D" id="3.30.160.60">
    <property type="entry name" value="Classic Zinc Finger"/>
    <property type="match status" value="1"/>
</dbReference>
<dbReference type="PROSITE" id="PS50119">
    <property type="entry name" value="ZF_BBOX"/>
    <property type="match status" value="1"/>
</dbReference>
<dbReference type="Gene3D" id="3.30.40.10">
    <property type="entry name" value="Zinc/RING finger domain, C3HC4 (zinc finger)"/>
    <property type="match status" value="1"/>
</dbReference>
<dbReference type="SUPFAM" id="SSF57850">
    <property type="entry name" value="RING/U-box"/>
    <property type="match status" value="1"/>
</dbReference>
<feature type="region of interest" description="Disordered" evidence="3">
    <location>
        <begin position="469"/>
        <end position="534"/>
    </location>
</feature>
<dbReference type="InterPro" id="IPR001841">
    <property type="entry name" value="Znf_RING"/>
</dbReference>
<organism evidence="6 7">
    <name type="scientific">Cyanidium caldarium</name>
    <name type="common">Red alga</name>
    <dbReference type="NCBI Taxonomy" id="2771"/>
    <lineage>
        <taxon>Eukaryota</taxon>
        <taxon>Rhodophyta</taxon>
        <taxon>Bangiophyceae</taxon>
        <taxon>Cyanidiales</taxon>
        <taxon>Cyanidiaceae</taxon>
        <taxon>Cyanidium</taxon>
    </lineage>
</organism>
<dbReference type="InterPro" id="IPR000315">
    <property type="entry name" value="Znf_B-box"/>
</dbReference>
<dbReference type="GO" id="GO:0061630">
    <property type="term" value="F:ubiquitin protein ligase activity"/>
    <property type="evidence" value="ECO:0007669"/>
    <property type="project" value="TreeGrafter"/>
</dbReference>
<dbReference type="GO" id="GO:0006513">
    <property type="term" value="P:protein monoubiquitination"/>
    <property type="evidence" value="ECO:0007669"/>
    <property type="project" value="TreeGrafter"/>
</dbReference>
<keyword evidence="2" id="KW-0863">Zinc-finger</keyword>
<proteinExistence type="predicted"/>
<comment type="caution">
    <text evidence="6">The sequence shown here is derived from an EMBL/GenBank/DDBJ whole genome shotgun (WGS) entry which is preliminary data.</text>
</comment>
<evidence type="ECO:0000313" key="6">
    <source>
        <dbReference type="EMBL" id="KAK4534572.1"/>
    </source>
</evidence>
<dbReference type="PANTHER" id="PTHR36754">
    <property type="entry name" value="E3 UBIQUITIN-PROTEIN LIGASE TRIM37"/>
    <property type="match status" value="1"/>
</dbReference>
<dbReference type="InterPro" id="IPR013083">
    <property type="entry name" value="Znf_RING/FYVE/PHD"/>
</dbReference>
<accession>A0AAV9IQK7</accession>
<protein>
    <submittedName>
        <fullName evidence="6">Uncharacterized protein</fullName>
    </submittedName>
</protein>
<dbReference type="AlphaFoldDB" id="A0AAV9IQK7"/>
<evidence type="ECO:0000256" key="1">
    <source>
        <dbReference type="ARBA" id="ARBA00022723"/>
    </source>
</evidence>
<evidence type="ECO:0000259" key="5">
    <source>
        <dbReference type="PROSITE" id="PS50119"/>
    </source>
</evidence>
<dbReference type="InterPro" id="IPR053003">
    <property type="entry name" value="TRIM_RBCC_E3_ubiq-ligases"/>
</dbReference>
<feature type="compositionally biased region" description="Polar residues" evidence="3">
    <location>
        <begin position="39"/>
        <end position="49"/>
    </location>
</feature>
<gene>
    <name evidence="6" type="ORF">CDCA_CDCA02G0597</name>
</gene>
<feature type="domain" description="B box-type" evidence="5">
    <location>
        <begin position="226"/>
        <end position="271"/>
    </location>
</feature>
<feature type="region of interest" description="Disordered" evidence="3">
    <location>
        <begin position="409"/>
        <end position="429"/>
    </location>
</feature>
<dbReference type="GO" id="GO:0031625">
    <property type="term" value="F:ubiquitin protein ligase binding"/>
    <property type="evidence" value="ECO:0007669"/>
    <property type="project" value="TreeGrafter"/>
</dbReference>
<keyword evidence="2" id="KW-0862">Zinc</keyword>
<evidence type="ECO:0000256" key="3">
    <source>
        <dbReference type="SAM" id="MobiDB-lite"/>
    </source>
</evidence>
<dbReference type="PANTHER" id="PTHR36754:SF2">
    <property type="entry name" value="E3 UBIQUITIN-PROTEIN LIGASE TRIM37"/>
    <property type="match status" value="1"/>
</dbReference>
<feature type="region of interest" description="Disordered" evidence="3">
    <location>
        <begin position="30"/>
        <end position="61"/>
    </location>
</feature>
<sequence length="639" mass="70236">MPLFARNPIPLSDDSLYSTDDDEVRVVREDSVSAVSSAPGWTSPSVSDDSGTEDVSLGLPSPFTAREPVEWMQLVTRLARLCEMTDGEGAEELAENVDSASEGLQRPPAPPETHPLSCLQCVVCADLPTRPLLCPSCGIMLCQECAARWWCDERSPSTTSPSARMQRACPHCRRVVPYHQLVVARGLQEMLQRARDSSFSDIATVAVRPARRNTPLPDIPPHSPPATQLCCTDHPHEPLRYYCATCARFICAECCAPLPDAQHRQHDVRRARERLVDVRTSLQQHARHLRERIQQLDAHISASESATEALLLEREHISRRVRALLERVMAETDADVAAAVRRHQASRDKWGDARDRAQRLWQQAEEAMQYGGGGGGEQAPITSVACVSHAASLTALQAEIRACLADTAGASAEPQREPPSGPDDRHTIGDIDRVPCALLPPWTVTSVPGVVHLFDMQWRVECCSHWPTPGAPASPSMRRSTWPGRRVHHTAATATATTSSSSPKRLLRISRVTPTGGAPAAVSDSTPPPPPPPPLAITAECALFEAGRPVWGRVVCFGGDGFHEVWLAQAERNGTWRQHEPDANGTRSHRCLPIVHSEFAITNRQLAFAMRMPDLVAHCQQQTRYIRLLEQRSRPSLPS</sequence>